<dbReference type="EMBL" id="MORL01000036">
    <property type="protein sequence ID" value="OIN55790.1"/>
    <property type="molecule type" value="Genomic_DNA"/>
</dbReference>
<evidence type="ECO:0000259" key="1">
    <source>
        <dbReference type="Pfam" id="PF24718"/>
    </source>
</evidence>
<feature type="domain" description="HTH-like" evidence="1">
    <location>
        <begin position="1"/>
        <end position="58"/>
    </location>
</feature>
<organism evidence="2 3">
    <name type="scientific">Arsenicibacter rosenii</name>
    <dbReference type="NCBI Taxonomy" id="1750698"/>
    <lineage>
        <taxon>Bacteria</taxon>
        <taxon>Pseudomonadati</taxon>
        <taxon>Bacteroidota</taxon>
        <taxon>Cytophagia</taxon>
        <taxon>Cytophagales</taxon>
        <taxon>Spirosomataceae</taxon>
        <taxon>Arsenicibacter</taxon>
    </lineage>
</organism>
<evidence type="ECO:0000313" key="2">
    <source>
        <dbReference type="EMBL" id="OIN55790.1"/>
    </source>
</evidence>
<gene>
    <name evidence="2" type="ORF">BLX24_28180</name>
</gene>
<sequence>MYNNAPPKKLVVMIHLFGIQYSEEVRKAGLKEVVAAAGLSHHLQAELNKGVNLGEYVIVRDPWKSRS</sequence>
<reference evidence="2 3" key="1">
    <citation type="submission" date="2016-10" db="EMBL/GenBank/DDBJ databases">
        <title>Arsenicibacter rosenii gen. nov., sp. nov., an efficient arsenic-methylating bacterium isolated from an arsenic-contaminated paddy soil.</title>
        <authorList>
            <person name="Huang K."/>
        </authorList>
    </citation>
    <scope>NUCLEOTIDE SEQUENCE [LARGE SCALE GENOMIC DNA]</scope>
    <source>
        <strain evidence="2 3">SM-1</strain>
    </source>
</reference>
<dbReference type="InterPro" id="IPR056975">
    <property type="entry name" value="HTH_73"/>
</dbReference>
<proteinExistence type="predicted"/>
<dbReference type="Pfam" id="PF24718">
    <property type="entry name" value="HTH_73"/>
    <property type="match status" value="1"/>
</dbReference>
<dbReference type="Proteomes" id="UP000181790">
    <property type="component" value="Unassembled WGS sequence"/>
</dbReference>
<keyword evidence="3" id="KW-1185">Reference proteome</keyword>
<dbReference type="AlphaFoldDB" id="A0A1S2VBI9"/>
<comment type="caution">
    <text evidence="2">The sequence shown here is derived from an EMBL/GenBank/DDBJ whole genome shotgun (WGS) entry which is preliminary data.</text>
</comment>
<evidence type="ECO:0000313" key="3">
    <source>
        <dbReference type="Proteomes" id="UP000181790"/>
    </source>
</evidence>
<protein>
    <recommendedName>
        <fullName evidence="1">HTH-like domain-containing protein</fullName>
    </recommendedName>
</protein>
<name>A0A1S2VBI9_9BACT</name>
<accession>A0A1S2VBI9</accession>